<evidence type="ECO:0000256" key="1">
    <source>
        <dbReference type="SAM" id="Phobius"/>
    </source>
</evidence>
<reference evidence="2" key="1">
    <citation type="submission" date="2021-01" db="EMBL/GenBank/DDBJ databases">
        <authorList>
            <person name="Li R."/>
            <person name="Bekaert M."/>
        </authorList>
    </citation>
    <scope>NUCLEOTIDE SEQUENCE</scope>
    <source>
        <strain evidence="2">Farmed</strain>
    </source>
</reference>
<feature type="transmembrane region" description="Helical" evidence="1">
    <location>
        <begin position="6"/>
        <end position="25"/>
    </location>
</feature>
<keyword evidence="1" id="KW-0472">Membrane</keyword>
<dbReference type="AlphaFoldDB" id="A0A812B477"/>
<dbReference type="Proteomes" id="UP000597762">
    <property type="component" value="Unassembled WGS sequence"/>
</dbReference>
<proteinExistence type="predicted"/>
<feature type="transmembrane region" description="Helical" evidence="1">
    <location>
        <begin position="37"/>
        <end position="63"/>
    </location>
</feature>
<accession>A0A812B477</accession>
<keyword evidence="1" id="KW-1133">Transmembrane helix</keyword>
<protein>
    <submittedName>
        <fullName evidence="2">Uncharacterized protein</fullName>
    </submittedName>
</protein>
<gene>
    <name evidence="2" type="ORF">SPHA_11078</name>
</gene>
<keyword evidence="3" id="KW-1185">Reference proteome</keyword>
<sequence length="177" mass="20274">MDRAVHKITASSFSLSIYLSIYLSISHSNTFPLSPSYLPCHFLFLFVSLFLTHFSFVFLSHLLLSRDELSPLQFSNTPPAPFYLAYSLSFFCFFFLFLCNYAIATKLSPFSFNMPPSPFSFSSLFLTAKLSPFSFICPLFSLFFLPLTPSNPSLFFYTFSKLFSFSFNMPPSFLFSS</sequence>
<feature type="transmembrane region" description="Helical" evidence="1">
    <location>
        <begin position="154"/>
        <end position="175"/>
    </location>
</feature>
<evidence type="ECO:0000313" key="3">
    <source>
        <dbReference type="Proteomes" id="UP000597762"/>
    </source>
</evidence>
<comment type="caution">
    <text evidence="2">The sequence shown here is derived from an EMBL/GenBank/DDBJ whole genome shotgun (WGS) entry which is preliminary data.</text>
</comment>
<keyword evidence="1" id="KW-0812">Transmembrane</keyword>
<name>A0A812B477_ACAPH</name>
<feature type="transmembrane region" description="Helical" evidence="1">
    <location>
        <begin position="124"/>
        <end position="148"/>
    </location>
</feature>
<organism evidence="2 3">
    <name type="scientific">Acanthosepion pharaonis</name>
    <name type="common">Pharaoh cuttlefish</name>
    <name type="synonym">Sepia pharaonis</name>
    <dbReference type="NCBI Taxonomy" id="158019"/>
    <lineage>
        <taxon>Eukaryota</taxon>
        <taxon>Metazoa</taxon>
        <taxon>Spiralia</taxon>
        <taxon>Lophotrochozoa</taxon>
        <taxon>Mollusca</taxon>
        <taxon>Cephalopoda</taxon>
        <taxon>Coleoidea</taxon>
        <taxon>Decapodiformes</taxon>
        <taxon>Sepiida</taxon>
        <taxon>Sepiina</taxon>
        <taxon>Sepiidae</taxon>
        <taxon>Acanthosepion</taxon>
    </lineage>
</organism>
<evidence type="ECO:0000313" key="2">
    <source>
        <dbReference type="EMBL" id="CAE1170483.1"/>
    </source>
</evidence>
<dbReference type="EMBL" id="CAHIKZ030000365">
    <property type="protein sequence ID" value="CAE1170483.1"/>
    <property type="molecule type" value="Genomic_DNA"/>
</dbReference>
<feature type="transmembrane region" description="Helical" evidence="1">
    <location>
        <begin position="83"/>
        <end position="103"/>
    </location>
</feature>